<keyword evidence="15" id="KW-1185">Reference proteome</keyword>
<accession>A0A318S9G8</accession>
<comment type="similarity">
    <text evidence="2 10">Belongs to the DNA/RNA non-specific endonuclease family.</text>
</comment>
<organism evidence="14 15">
    <name type="scientific">Deinococcus yavapaiensis KR-236</name>
    <dbReference type="NCBI Taxonomy" id="694435"/>
    <lineage>
        <taxon>Bacteria</taxon>
        <taxon>Thermotogati</taxon>
        <taxon>Deinococcota</taxon>
        <taxon>Deinococci</taxon>
        <taxon>Deinococcales</taxon>
        <taxon>Deinococcaceae</taxon>
        <taxon>Deinococcus</taxon>
    </lineage>
</organism>
<dbReference type="Pfam" id="PF01223">
    <property type="entry name" value="Endonuclease_NS"/>
    <property type="match status" value="1"/>
</dbReference>
<dbReference type="InterPro" id="IPR001604">
    <property type="entry name" value="Endo_G_ENPP1-like_dom"/>
</dbReference>
<evidence type="ECO:0000313" key="15">
    <source>
        <dbReference type="Proteomes" id="UP000248326"/>
    </source>
</evidence>
<dbReference type="GO" id="GO:0004519">
    <property type="term" value="F:endonuclease activity"/>
    <property type="evidence" value="ECO:0007669"/>
    <property type="project" value="UniProtKB-UniRule"/>
</dbReference>
<evidence type="ECO:0000256" key="3">
    <source>
        <dbReference type="ARBA" id="ARBA00022722"/>
    </source>
</evidence>
<dbReference type="InterPro" id="IPR018524">
    <property type="entry name" value="DNA/RNA_endonuclease_AS"/>
</dbReference>
<evidence type="ECO:0000256" key="11">
    <source>
        <dbReference type="SAM" id="MobiDB-lite"/>
    </source>
</evidence>
<gene>
    <name evidence="14" type="ORF">DES52_11128</name>
</gene>
<feature type="active site" description="Proton acceptor" evidence="8">
    <location>
        <position position="133"/>
    </location>
</feature>
<evidence type="ECO:0000313" key="14">
    <source>
        <dbReference type="EMBL" id="PYE52857.1"/>
    </source>
</evidence>
<dbReference type="GO" id="GO:0046872">
    <property type="term" value="F:metal ion binding"/>
    <property type="evidence" value="ECO:0007669"/>
    <property type="project" value="UniProtKB-KW"/>
</dbReference>
<dbReference type="EMBL" id="QJSX01000011">
    <property type="protein sequence ID" value="PYE52857.1"/>
    <property type="molecule type" value="Genomic_DNA"/>
</dbReference>
<protein>
    <recommendedName>
        <fullName evidence="10">Endonuclease</fullName>
        <ecNumber evidence="10">3.1.30.-</ecNumber>
    </recommendedName>
</protein>
<dbReference type="InterPro" id="IPR044929">
    <property type="entry name" value="DNA/RNA_non-sp_Endonuclease_sf"/>
</dbReference>
<keyword evidence="3 10" id="KW-0540">Nuclease</keyword>
<dbReference type="CDD" id="cd00091">
    <property type="entry name" value="NUC"/>
    <property type="match status" value="1"/>
</dbReference>
<sequence>MNQRRTSALSALLVVVLVLLWRAFFPTAAPNGGGGGGGTGGGSQSGVCGDKFAFGQPSATGEGDNARFLCRQGYATLHDPDLKVPLYVAEHLKEGDANGAVPRNDDFEPDPDLSSGERAELTDYRGSGFDRGHMAPAADFSDDATEMQQSFYLSNMVPQNGVMNQGIWAGLESAVRSCAKRVGDLYVITGPLFDGPRRTIGESRVAVPSGLYKIVIDRQDNKARAFVMPNRALRNTSDFSKYEADVAGIERETGLDFAPNGELPSDRDLCRDAFGG</sequence>
<evidence type="ECO:0000256" key="8">
    <source>
        <dbReference type="PIRSR" id="PIRSR640255-1"/>
    </source>
</evidence>
<proteinExistence type="inferred from homology"/>
<evidence type="ECO:0000256" key="5">
    <source>
        <dbReference type="ARBA" id="ARBA00022759"/>
    </source>
</evidence>
<keyword evidence="6 10" id="KW-0378">Hydrolase</keyword>
<feature type="region of interest" description="Disordered" evidence="11">
    <location>
        <begin position="97"/>
        <end position="130"/>
    </location>
</feature>
<evidence type="ECO:0000259" key="12">
    <source>
        <dbReference type="SMART" id="SM00477"/>
    </source>
</evidence>
<dbReference type="GO" id="GO:0003676">
    <property type="term" value="F:nucleic acid binding"/>
    <property type="evidence" value="ECO:0007669"/>
    <property type="project" value="InterPro"/>
</dbReference>
<evidence type="ECO:0000256" key="6">
    <source>
        <dbReference type="ARBA" id="ARBA00022801"/>
    </source>
</evidence>
<evidence type="ECO:0000256" key="2">
    <source>
        <dbReference type="ARBA" id="ARBA00010052"/>
    </source>
</evidence>
<keyword evidence="7" id="KW-0460">Magnesium</keyword>
<comment type="cofactor">
    <cofactor evidence="1 10">
        <name>Mg(2+)</name>
        <dbReference type="ChEBI" id="CHEBI:18420"/>
    </cofactor>
</comment>
<reference evidence="14 15" key="1">
    <citation type="submission" date="2018-06" db="EMBL/GenBank/DDBJ databases">
        <title>Genomic Encyclopedia of Type Strains, Phase IV (KMG-IV): sequencing the most valuable type-strain genomes for metagenomic binning, comparative biology and taxonomic classification.</title>
        <authorList>
            <person name="Goeker M."/>
        </authorList>
    </citation>
    <scope>NUCLEOTIDE SEQUENCE [LARGE SCALE GENOMIC DNA]</scope>
    <source>
        <strain evidence="14 15">DSM 18048</strain>
    </source>
</reference>
<dbReference type="Proteomes" id="UP000248326">
    <property type="component" value="Unassembled WGS sequence"/>
</dbReference>
<keyword evidence="5 10" id="KW-0255">Endonuclease</keyword>
<comment type="caution">
    <text evidence="14">The sequence shown here is derived from an EMBL/GenBank/DDBJ whole genome shotgun (WGS) entry which is preliminary data.</text>
</comment>
<dbReference type="SMART" id="SM00892">
    <property type="entry name" value="Endonuclease_NS"/>
    <property type="match status" value="1"/>
</dbReference>
<dbReference type="OrthoDB" id="9801679at2"/>
<dbReference type="AlphaFoldDB" id="A0A318S9G8"/>
<evidence type="ECO:0000256" key="4">
    <source>
        <dbReference type="ARBA" id="ARBA00022723"/>
    </source>
</evidence>
<dbReference type="Gene3D" id="3.40.570.10">
    <property type="entry name" value="Extracellular Endonuclease, subunit A"/>
    <property type="match status" value="1"/>
</dbReference>
<dbReference type="PANTHER" id="PTHR13966">
    <property type="entry name" value="ENDONUCLEASE RELATED"/>
    <property type="match status" value="1"/>
</dbReference>
<feature type="compositionally biased region" description="Basic and acidic residues" evidence="11">
    <location>
        <begin position="115"/>
        <end position="130"/>
    </location>
</feature>
<dbReference type="InterPro" id="IPR040255">
    <property type="entry name" value="Non-specific_endonuclease"/>
</dbReference>
<dbReference type="InterPro" id="IPR044925">
    <property type="entry name" value="His-Me_finger_sf"/>
</dbReference>
<dbReference type="SUPFAM" id="SSF54060">
    <property type="entry name" value="His-Me finger endonucleases"/>
    <property type="match status" value="1"/>
</dbReference>
<evidence type="ECO:0000256" key="1">
    <source>
        <dbReference type="ARBA" id="ARBA00001946"/>
    </source>
</evidence>
<feature type="domain" description="ENPP1-3/EXOG-like endonuclease/phosphodiesterase" evidence="12">
    <location>
        <begin position="71"/>
        <end position="264"/>
    </location>
</feature>
<dbReference type="RefSeq" id="WP_110887443.1">
    <property type="nucleotide sequence ID" value="NZ_QJSX01000011.1"/>
</dbReference>
<dbReference type="GO" id="GO:0016787">
    <property type="term" value="F:hydrolase activity"/>
    <property type="evidence" value="ECO:0007669"/>
    <property type="project" value="UniProtKB-KW"/>
</dbReference>
<keyword evidence="4 9" id="KW-0479">Metal-binding</keyword>
<evidence type="ECO:0000259" key="13">
    <source>
        <dbReference type="SMART" id="SM00892"/>
    </source>
</evidence>
<dbReference type="EC" id="3.1.30.-" evidence="10"/>
<evidence type="ECO:0000256" key="7">
    <source>
        <dbReference type="ARBA" id="ARBA00022842"/>
    </source>
</evidence>
<name>A0A318S9G8_9DEIO</name>
<evidence type="ECO:0000256" key="9">
    <source>
        <dbReference type="PIRSR" id="PIRSR640255-2"/>
    </source>
</evidence>
<dbReference type="SMART" id="SM00477">
    <property type="entry name" value="NUC"/>
    <property type="match status" value="1"/>
</dbReference>
<feature type="domain" description="DNA/RNA non-specific endonuclease/pyrophosphatase/phosphodiesterase" evidence="13">
    <location>
        <begin position="70"/>
        <end position="264"/>
    </location>
</feature>
<dbReference type="InterPro" id="IPR020821">
    <property type="entry name" value="ENPP1-3/EXOG-like_nuc-like"/>
</dbReference>
<feature type="binding site" evidence="9">
    <location>
        <position position="164"/>
    </location>
    <ligand>
        <name>Mg(2+)</name>
        <dbReference type="ChEBI" id="CHEBI:18420"/>
        <note>catalytic</note>
    </ligand>
</feature>
<evidence type="ECO:0000256" key="10">
    <source>
        <dbReference type="RuleBase" id="RU366055"/>
    </source>
</evidence>
<dbReference type="PROSITE" id="PS01070">
    <property type="entry name" value="NUCLEASE_NON_SPEC"/>
    <property type="match status" value="1"/>
</dbReference>
<dbReference type="PANTHER" id="PTHR13966:SF5">
    <property type="entry name" value="ENDONUCLEASE G, MITOCHONDRIAL"/>
    <property type="match status" value="1"/>
</dbReference>